<evidence type="ECO:0000313" key="1">
    <source>
        <dbReference type="EMBL" id="MCG2624684.1"/>
    </source>
</evidence>
<dbReference type="EMBL" id="JAKLTQ010000029">
    <property type="protein sequence ID" value="MCG2624684.1"/>
    <property type="molecule type" value="Genomic_DNA"/>
</dbReference>
<dbReference type="RefSeq" id="WP_237826936.1">
    <property type="nucleotide sequence ID" value="NZ_JAKLTQ010000029.1"/>
</dbReference>
<accession>A0ABS9LDA4</accession>
<keyword evidence="2" id="KW-1185">Reference proteome</keyword>
<sequence>MTYPFTEVITSHDMSFGGSLKSLNMVQRVLSALAVTALAVATAIAGAMPAHAADALIEGRVIDASGKPIPNIAYFLHGKTPADGFGRTDSQGRFTIPASILSYGYILEFEDALDDNDGRPRGTYAPAWYLNGSTSADATRILVSEPGVVRLKDMVLSTKGVKDFEKAPVPVIGGTVEVGKTIYALSGSWFPELREWSSKYRWFRDGKPIWGNDGMSAYVLSPEDAGRKITVAVSGYERGYRETTRTSFSVIAPRLNYSKVAKPTISGTTTVGKTLRALPNTWAPNSGPFTYQWYRSGVKIAGATSQRYLLTAADTGRTLTVTATGRATGYNPVTTTSGATARIAKGTLASKTPTISGTKKIGRTLTAKVGTWTSGTKFKYQWYRSGKAIKGADSRTYRLTTADRARSIKVRVTGSKTGYTTATRYSSSTSRIR</sequence>
<dbReference type="Proteomes" id="UP001165368">
    <property type="component" value="Unassembled WGS sequence"/>
</dbReference>
<organism evidence="1 2">
    <name type="scientific">Arthrobacter hankyongi</name>
    <dbReference type="NCBI Taxonomy" id="2904801"/>
    <lineage>
        <taxon>Bacteria</taxon>
        <taxon>Bacillati</taxon>
        <taxon>Actinomycetota</taxon>
        <taxon>Actinomycetes</taxon>
        <taxon>Micrococcales</taxon>
        <taxon>Micrococcaceae</taxon>
        <taxon>Arthrobacter</taxon>
    </lineage>
</organism>
<gene>
    <name evidence="1" type="ORF">LVY72_22600</name>
</gene>
<dbReference type="Gene3D" id="2.60.40.2700">
    <property type="match status" value="3"/>
</dbReference>
<reference evidence="1" key="1">
    <citation type="submission" date="2022-01" db="EMBL/GenBank/DDBJ databases">
        <authorList>
            <person name="Jo J.-H."/>
            <person name="Im W.-T."/>
        </authorList>
    </citation>
    <scope>NUCLEOTIDE SEQUENCE</scope>
    <source>
        <strain evidence="1">I2-34</strain>
    </source>
</reference>
<protein>
    <submittedName>
        <fullName evidence="1">Carboxypeptidase-like regulatory domain-containing protein</fullName>
    </submittedName>
</protein>
<comment type="caution">
    <text evidence="1">The sequence shown here is derived from an EMBL/GenBank/DDBJ whole genome shotgun (WGS) entry which is preliminary data.</text>
</comment>
<proteinExistence type="predicted"/>
<name>A0ABS9LDA4_9MICC</name>
<evidence type="ECO:0000313" key="2">
    <source>
        <dbReference type="Proteomes" id="UP001165368"/>
    </source>
</evidence>